<comment type="caution">
    <text evidence="3">The sequence shown here is derived from an EMBL/GenBank/DDBJ whole genome shotgun (WGS) entry which is preliminary data.</text>
</comment>
<evidence type="ECO:0000259" key="2">
    <source>
        <dbReference type="Pfam" id="PF23398"/>
    </source>
</evidence>
<accession>A0A7J6XZX0</accession>
<dbReference type="EMBL" id="JABDHM010000058">
    <property type="protein sequence ID" value="KAF5220061.1"/>
    <property type="molecule type" value="Genomic_DNA"/>
</dbReference>
<feature type="region of interest" description="Disordered" evidence="1">
    <location>
        <begin position="528"/>
        <end position="549"/>
    </location>
</feature>
<feature type="region of interest" description="Disordered" evidence="1">
    <location>
        <begin position="490"/>
        <end position="511"/>
    </location>
</feature>
<dbReference type="VEuPathDB" id="TriTrypDB:ECC02_006969"/>
<feature type="region of interest" description="Disordered" evidence="1">
    <location>
        <begin position="717"/>
        <end position="738"/>
    </location>
</feature>
<name>A0A7J6XZX0_TRYCR</name>
<dbReference type="Pfam" id="PF23398">
    <property type="entry name" value="FAZ1_cons"/>
    <property type="match status" value="1"/>
</dbReference>
<dbReference type="AlphaFoldDB" id="A0A7J6XZX0"/>
<evidence type="ECO:0000256" key="1">
    <source>
        <dbReference type="SAM" id="MobiDB-lite"/>
    </source>
</evidence>
<proteinExistence type="predicted"/>
<evidence type="ECO:0000313" key="3">
    <source>
        <dbReference type="EMBL" id="KAF5220061.1"/>
    </source>
</evidence>
<feature type="domain" description="Flagellar attachment zone protein 1 conserved" evidence="2">
    <location>
        <begin position="163"/>
        <end position="251"/>
    </location>
</feature>
<evidence type="ECO:0000313" key="4">
    <source>
        <dbReference type="Proteomes" id="UP000583944"/>
    </source>
</evidence>
<feature type="region of interest" description="Disordered" evidence="1">
    <location>
        <begin position="101"/>
        <end position="130"/>
    </location>
</feature>
<protein>
    <recommendedName>
        <fullName evidence="2">Flagellar attachment zone protein 1 conserved domain-containing protein</fullName>
    </recommendedName>
</protein>
<reference evidence="3 4" key="1">
    <citation type="journal article" date="2019" name="Genome Biol. Evol.">
        <title>Nanopore Sequencing Significantly Improves Genome Assembly of the Protozoan Parasite Trypanosoma cruzi.</title>
        <authorList>
            <person name="Diaz-Viraque F."/>
            <person name="Pita S."/>
            <person name="Greif G."/>
            <person name="de Souza R.C.M."/>
            <person name="Iraola G."/>
            <person name="Robello C."/>
        </authorList>
    </citation>
    <scope>NUCLEOTIDE SEQUENCE [LARGE SCALE GENOMIC DNA]</scope>
    <source>
        <strain evidence="3 4">Berenice</strain>
    </source>
</reference>
<dbReference type="Proteomes" id="UP000583944">
    <property type="component" value="Unassembled WGS sequence"/>
</dbReference>
<feature type="region of interest" description="Disordered" evidence="1">
    <location>
        <begin position="566"/>
        <end position="587"/>
    </location>
</feature>
<organism evidence="3 4">
    <name type="scientific">Trypanosoma cruzi</name>
    <dbReference type="NCBI Taxonomy" id="5693"/>
    <lineage>
        <taxon>Eukaryota</taxon>
        <taxon>Discoba</taxon>
        <taxon>Euglenozoa</taxon>
        <taxon>Kinetoplastea</taxon>
        <taxon>Metakinetoplastina</taxon>
        <taxon>Trypanosomatida</taxon>
        <taxon>Trypanosomatidae</taxon>
        <taxon>Trypanosoma</taxon>
        <taxon>Schizotrypanum</taxon>
    </lineage>
</organism>
<dbReference type="InterPro" id="IPR056614">
    <property type="entry name" value="FAZ1_cons"/>
</dbReference>
<sequence length="1174" mass="130904">MIFVCPTCGSAITGAWRHDCETQTFTCHGELWKRRSKLNNGLPQSYQQQSYQQQCVMPILVMPPQTPRDSSYAGRFVAAQGLPARSRLMGDDKGFYLPPPLSHMFPTIQKQPTHNPNEKPPGNNEESPAAQKEPLTFIKLPQTREFLPTSNMETTKEGNTGNIRTIHRIQFEGDDWDAVLPCRKNELYMALKLDICNSLPFPSSFSVKIMRTGGGFFAYITITRPAEVSDDEVCRHLTEYHFPETRRLYQSAQLQPSAQVLTQNSSEYIHCPNTPSVFTLPEGLRHGPWGGKAIRINGEPYQCSRESQTSVKNTIATLKVDDSYLLDPSPLQKNEPIIDNKSNKRSTEVEKEDLAGIANTSQKTSCNSEKGAESCQNDLAKLIPAEKHYYSSINNLSAGEKTNNASVLMYSEIEGGRSMESLPQSVTVVPRSERPMSRKSFDVSLVHENEMEGGRSMESLPQSVTVVPRGERPMSRKSFDVSLVHENEMEGGRSMESLPQSVTVVPRSERPMSRKSFDVSLVHENEMEGGRSMESLPQSVTVVPRSERPMSRKSFDVSLVHENEMEGGRSMESLPQSVTVVPRSERPMSRKSFDVSLVHENEMEGGRSMESLPQSVTVVPRGERPMSRKSFDVSLVHENEMEGGRSMESLPQSVTVVLVERPMSRKSLDVSLVHENEMEGGRSMESLPQSVTAVPRSERPMSRKSFDVSLVHENEMEGGRSMESLPQSVTVVPRSERPMSRKSFDVSLVHENEMEGGRSMESLPRSVTVVPRGERPMSRKSFDVSLVHENEMEGGRSMESLPQSVTVVPRGERPMSRKSSDVSLVHENEMDDWCLPPRGQKWRSLLDKDVFLRMVEMDGWCLPPRRLLVLEDRDFSHVCLSEEVCVCDNGLSSFSKPSVMPCGDSMAPCAVSVGKSGVFEPSMTMDRISSFEGGGDATSPVFHGMHCEAATSPLFSGACNPEERWLDVLPARSIDKNPWKFSQDTARGRSIVSAQKILPVAEAVGLLKGSSNVLMEESEEALMLSVEEADGHLLSDGDVSSRHLELTETKDLALAQGGNGPLGALKDQHVTVEGNKLERRILPTGAENYEVAPLKKNVVPWDTQESSCAFEVYELSASNSSESSCVEIWLERESPRAFSRLLQHLEEAERVIRKPVELLRRLRDNEDGGYCYQA</sequence>
<gene>
    <name evidence="3" type="ORF">ECC02_006969</name>
</gene>
<feature type="region of interest" description="Disordered" evidence="1">
    <location>
        <begin position="679"/>
        <end position="701"/>
    </location>
</feature>